<evidence type="ECO:0000256" key="2">
    <source>
        <dbReference type="ARBA" id="ARBA00004050"/>
    </source>
</evidence>
<keyword evidence="12" id="KW-0249">Electron transport</keyword>
<dbReference type="eggNOG" id="COG2142">
    <property type="taxonomic scope" value="Bacteria"/>
</dbReference>
<dbReference type="SUPFAM" id="SSF81343">
    <property type="entry name" value="Fumarate reductase respiratory complex transmembrane subunits"/>
    <property type="match status" value="1"/>
</dbReference>
<keyword evidence="7" id="KW-0813">Transport</keyword>
<keyword evidence="10 16" id="KW-0812">Transmembrane</keyword>
<dbReference type="KEGG" id="mor:MOC_0614"/>
<evidence type="ECO:0000313" key="18">
    <source>
        <dbReference type="Proteomes" id="UP000029492"/>
    </source>
</evidence>
<keyword evidence="15 16" id="KW-0472">Membrane</keyword>
<evidence type="ECO:0000256" key="15">
    <source>
        <dbReference type="ARBA" id="ARBA00023136"/>
    </source>
</evidence>
<dbReference type="InterPro" id="IPR014312">
    <property type="entry name" value="Succ_DH_anchor"/>
</dbReference>
<gene>
    <name evidence="17" type="primary">sdhD</name>
    <name evidence="17" type="ORF">MOC_0614</name>
</gene>
<proteinExistence type="predicted"/>
<evidence type="ECO:0000256" key="7">
    <source>
        <dbReference type="ARBA" id="ARBA00022448"/>
    </source>
</evidence>
<protein>
    <recommendedName>
        <fullName evidence="6">Succinate dehydrogenase hydrophobic membrane anchor subunit</fullName>
    </recommendedName>
</protein>
<comment type="pathway">
    <text evidence="4">Carbohydrate metabolism; tricarboxylic acid cycle.</text>
</comment>
<dbReference type="InterPro" id="IPR000701">
    <property type="entry name" value="SuccDH_FuR_B_TM-su"/>
</dbReference>
<evidence type="ECO:0000256" key="16">
    <source>
        <dbReference type="SAM" id="Phobius"/>
    </source>
</evidence>
<keyword evidence="14" id="KW-0408">Iron</keyword>
<evidence type="ECO:0000256" key="13">
    <source>
        <dbReference type="ARBA" id="ARBA00022989"/>
    </source>
</evidence>
<evidence type="ECO:0000256" key="1">
    <source>
        <dbReference type="ARBA" id="ARBA00001971"/>
    </source>
</evidence>
<comment type="cofactor">
    <cofactor evidence="1">
        <name>heme</name>
        <dbReference type="ChEBI" id="CHEBI:30413"/>
    </cofactor>
</comment>
<dbReference type="NCBIfam" id="TIGR02968">
    <property type="entry name" value="succ_dehyd_anc"/>
    <property type="match status" value="1"/>
</dbReference>
<comment type="subcellular location">
    <subcellularLocation>
        <location evidence="3">Membrane</location>
        <topology evidence="3">Multi-pass membrane protein</topology>
    </subcellularLocation>
</comment>
<dbReference type="GO" id="GO:0016020">
    <property type="term" value="C:membrane"/>
    <property type="evidence" value="ECO:0007669"/>
    <property type="project" value="UniProtKB-SubCell"/>
</dbReference>
<dbReference type="UniPathway" id="UPA00223"/>
<keyword evidence="11" id="KW-0479">Metal-binding</keyword>
<dbReference type="GO" id="GO:0020037">
    <property type="term" value="F:heme binding"/>
    <property type="evidence" value="ECO:0007669"/>
    <property type="project" value="InterPro"/>
</dbReference>
<comment type="function">
    <text evidence="2">Membrane-anchoring subunit of succinate dehydrogenase (SDH).</text>
</comment>
<keyword evidence="18" id="KW-1185">Reference proteome</keyword>
<evidence type="ECO:0000256" key="11">
    <source>
        <dbReference type="ARBA" id="ARBA00022723"/>
    </source>
</evidence>
<evidence type="ECO:0000256" key="9">
    <source>
        <dbReference type="ARBA" id="ARBA00022617"/>
    </source>
</evidence>
<evidence type="ECO:0000256" key="8">
    <source>
        <dbReference type="ARBA" id="ARBA00022532"/>
    </source>
</evidence>
<organism evidence="17 18">
    <name type="scientific">Methylobacterium oryzae CBMB20</name>
    <dbReference type="NCBI Taxonomy" id="693986"/>
    <lineage>
        <taxon>Bacteria</taxon>
        <taxon>Pseudomonadati</taxon>
        <taxon>Pseudomonadota</taxon>
        <taxon>Alphaproteobacteria</taxon>
        <taxon>Hyphomicrobiales</taxon>
        <taxon>Methylobacteriaceae</taxon>
        <taxon>Methylobacterium</taxon>
    </lineage>
</organism>
<feature type="transmembrane region" description="Helical" evidence="16">
    <location>
        <begin position="68"/>
        <end position="89"/>
    </location>
</feature>
<feature type="transmembrane region" description="Helical" evidence="16">
    <location>
        <begin position="109"/>
        <end position="131"/>
    </location>
</feature>
<dbReference type="AlphaFoldDB" id="A0A089Q1C8"/>
<dbReference type="EMBL" id="CP003811">
    <property type="protein sequence ID" value="AIQ88369.1"/>
    <property type="molecule type" value="Genomic_DNA"/>
</dbReference>
<evidence type="ECO:0000256" key="3">
    <source>
        <dbReference type="ARBA" id="ARBA00004141"/>
    </source>
</evidence>
<dbReference type="GO" id="GO:0046872">
    <property type="term" value="F:metal ion binding"/>
    <property type="evidence" value="ECO:0007669"/>
    <property type="project" value="UniProtKB-KW"/>
</dbReference>
<evidence type="ECO:0000256" key="10">
    <source>
        <dbReference type="ARBA" id="ARBA00022692"/>
    </source>
</evidence>
<feature type="transmembrane region" description="Helical" evidence="16">
    <location>
        <begin position="35"/>
        <end position="56"/>
    </location>
</feature>
<dbReference type="Gene3D" id="1.20.1300.10">
    <property type="entry name" value="Fumarate reductase/succinate dehydrogenase, transmembrane subunit"/>
    <property type="match status" value="1"/>
</dbReference>
<evidence type="ECO:0000256" key="12">
    <source>
        <dbReference type="ARBA" id="ARBA00022982"/>
    </source>
</evidence>
<evidence type="ECO:0000256" key="4">
    <source>
        <dbReference type="ARBA" id="ARBA00005163"/>
    </source>
</evidence>
<dbReference type="STRING" id="693986.MOC_0614"/>
<evidence type="ECO:0000256" key="5">
    <source>
        <dbReference type="ARBA" id="ARBA00011558"/>
    </source>
</evidence>
<dbReference type="Pfam" id="PF01127">
    <property type="entry name" value="Sdh_cyt"/>
    <property type="match status" value="1"/>
</dbReference>
<dbReference type="GO" id="GO:0006099">
    <property type="term" value="P:tricarboxylic acid cycle"/>
    <property type="evidence" value="ECO:0007669"/>
    <property type="project" value="UniProtKB-UniPathway"/>
</dbReference>
<dbReference type="SMR" id="A0A089Q1C8"/>
<comment type="subunit">
    <text evidence="5">Part of an enzyme complex containing four subunits: a flavoprotein, an iron-sulfur protein, plus two membrane-anchoring proteins, SdhC and SdhD.</text>
</comment>
<dbReference type="Proteomes" id="UP000029492">
    <property type="component" value="Chromosome"/>
</dbReference>
<dbReference type="RefSeq" id="WP_043383655.1">
    <property type="nucleotide sequence ID" value="NZ_CP003811.1"/>
</dbReference>
<reference evidence="17 18" key="1">
    <citation type="journal article" date="2014" name="PLoS ONE">
        <title>Genome Information of Methylobacterium oryzae, a Plant-Probiotic Methylotroph in the Phyllosphere.</title>
        <authorList>
            <person name="Kwak M.J."/>
            <person name="Jeong H."/>
            <person name="Madhaiyan M."/>
            <person name="Lee Y."/>
            <person name="Sa T.M."/>
            <person name="Oh T.K."/>
            <person name="Kim J.F."/>
        </authorList>
    </citation>
    <scope>NUCLEOTIDE SEQUENCE [LARGE SCALE GENOMIC DNA]</scope>
    <source>
        <strain evidence="17 18">CBMB20</strain>
    </source>
</reference>
<evidence type="ECO:0000256" key="14">
    <source>
        <dbReference type="ARBA" id="ARBA00023004"/>
    </source>
</evidence>
<name>A0A089Q1C8_9HYPH</name>
<dbReference type="HOGENOM" id="CLU_151315_0_0_5"/>
<keyword evidence="9" id="KW-0349">Heme</keyword>
<dbReference type="CDD" id="cd03495">
    <property type="entry name" value="SQR_TypeC_SdhD_like"/>
    <property type="match status" value="1"/>
</dbReference>
<evidence type="ECO:0000313" key="17">
    <source>
        <dbReference type="EMBL" id="AIQ88369.1"/>
    </source>
</evidence>
<accession>A0A089Q1C8</accession>
<dbReference type="InterPro" id="IPR034804">
    <property type="entry name" value="SQR/QFR_C/D"/>
</dbReference>
<sequence length="139" mass="15045">MAQKEVRQDTRVSIRTPRARVRGLGVAHHGAGHWWLQRLTAIANVVLMLSFVVIVAKMSGRGFAEARLLVATPLVSILLILALLSVTIHMRLGMQVIIEDYVHAPAMKIAAVLANNAYAVVVAVACLYAVLRIGFGQPA</sequence>
<keyword evidence="8" id="KW-0816">Tricarboxylic acid cycle</keyword>
<evidence type="ECO:0000256" key="6">
    <source>
        <dbReference type="ARBA" id="ARBA00019425"/>
    </source>
</evidence>
<keyword evidence="13 16" id="KW-1133">Transmembrane helix</keyword>